<keyword evidence="2" id="KW-0472">Membrane</keyword>
<reference evidence="4 5" key="1">
    <citation type="submission" date="2024-02" db="EMBL/GenBank/DDBJ databases">
        <title>Discinaceae phylogenomics.</title>
        <authorList>
            <person name="Dirks A.C."/>
            <person name="James T.Y."/>
        </authorList>
    </citation>
    <scope>NUCLEOTIDE SEQUENCE [LARGE SCALE GENOMIC DNA]</scope>
    <source>
        <strain evidence="4 5">ACD0624</strain>
    </source>
</reference>
<evidence type="ECO:0000313" key="4">
    <source>
        <dbReference type="EMBL" id="KAL0633116.1"/>
    </source>
</evidence>
<organism evidence="4 5">
    <name type="scientific">Discina gigas</name>
    <dbReference type="NCBI Taxonomy" id="1032678"/>
    <lineage>
        <taxon>Eukaryota</taxon>
        <taxon>Fungi</taxon>
        <taxon>Dikarya</taxon>
        <taxon>Ascomycota</taxon>
        <taxon>Pezizomycotina</taxon>
        <taxon>Pezizomycetes</taxon>
        <taxon>Pezizales</taxon>
        <taxon>Discinaceae</taxon>
        <taxon>Discina</taxon>
    </lineage>
</organism>
<evidence type="ECO:0000256" key="1">
    <source>
        <dbReference type="SAM" id="MobiDB-lite"/>
    </source>
</evidence>
<feature type="compositionally biased region" description="Basic and acidic residues" evidence="1">
    <location>
        <begin position="245"/>
        <end position="255"/>
    </location>
</feature>
<dbReference type="EMBL" id="JBBBZM010000137">
    <property type="protein sequence ID" value="KAL0633116.1"/>
    <property type="molecule type" value="Genomic_DNA"/>
</dbReference>
<feature type="compositionally biased region" description="Acidic residues" evidence="1">
    <location>
        <begin position="192"/>
        <end position="208"/>
    </location>
</feature>
<feature type="region of interest" description="Disordered" evidence="1">
    <location>
        <begin position="184"/>
        <end position="277"/>
    </location>
</feature>
<comment type="caution">
    <text evidence="4">The sequence shown here is derived from an EMBL/GenBank/DDBJ whole genome shotgun (WGS) entry which is preliminary data.</text>
</comment>
<feature type="transmembrane region" description="Helical" evidence="2">
    <location>
        <begin position="154"/>
        <end position="176"/>
    </location>
</feature>
<dbReference type="Proteomes" id="UP001447188">
    <property type="component" value="Unassembled WGS sequence"/>
</dbReference>
<evidence type="ECO:0000313" key="5">
    <source>
        <dbReference type="Proteomes" id="UP001447188"/>
    </source>
</evidence>
<feature type="compositionally biased region" description="Basic residues" evidence="1">
    <location>
        <begin position="230"/>
        <end position="244"/>
    </location>
</feature>
<keyword evidence="2" id="KW-1133">Transmembrane helix</keyword>
<feature type="compositionally biased region" description="Basic and acidic residues" evidence="1">
    <location>
        <begin position="263"/>
        <end position="277"/>
    </location>
</feature>
<sequence>MKISNLFFSLALPILGMVLLAQAEDTAKYEACVKTQSCMEYSSLSTSCGVDDDIDLTTPRLISSDQLLCLCLSGEFVKAISTCLECVGYSSTPWKSACPPSKSSSSTTSSRISSSASSSNSSSTDTAESIFGNDDEDEPLLGLNDGWSPQNTGIIVGSCFGGITLIAVVGIIICIFRRKKHAKNNQVVKESLEDDEGAGHDDEPEGSEDGMHVAPVVEPMVPTDPELGGRAHRGRREGGRKHRGTRESSRARENSHSPPRPPPDARRHPSVRRTYDV</sequence>
<feature type="chain" id="PRO_5046185034" evidence="3">
    <location>
        <begin position="24"/>
        <end position="277"/>
    </location>
</feature>
<feature type="compositionally biased region" description="Low complexity" evidence="1">
    <location>
        <begin position="101"/>
        <end position="129"/>
    </location>
</feature>
<evidence type="ECO:0000256" key="2">
    <source>
        <dbReference type="SAM" id="Phobius"/>
    </source>
</evidence>
<name>A0ABR3GC26_9PEZI</name>
<gene>
    <name evidence="4" type="ORF">Q9L58_008016</name>
</gene>
<feature type="region of interest" description="Disordered" evidence="1">
    <location>
        <begin position="92"/>
        <end position="145"/>
    </location>
</feature>
<feature type="signal peptide" evidence="3">
    <location>
        <begin position="1"/>
        <end position="23"/>
    </location>
</feature>
<keyword evidence="5" id="KW-1185">Reference proteome</keyword>
<protein>
    <submittedName>
        <fullName evidence="4">Uncharacterized protein</fullName>
    </submittedName>
</protein>
<accession>A0ABR3GC26</accession>
<proteinExistence type="predicted"/>
<keyword evidence="2" id="KW-0812">Transmembrane</keyword>
<evidence type="ECO:0000256" key="3">
    <source>
        <dbReference type="SAM" id="SignalP"/>
    </source>
</evidence>
<keyword evidence="3" id="KW-0732">Signal</keyword>